<evidence type="ECO:0000313" key="1">
    <source>
        <dbReference type="EMBL" id="PWL53178.1"/>
    </source>
</evidence>
<gene>
    <name evidence="1" type="ORF">DBY38_08410</name>
    <name evidence="2" type="ORF">SAMN04487885_10389</name>
</gene>
<reference evidence="2 3" key="1">
    <citation type="submission" date="2016-10" db="EMBL/GenBank/DDBJ databases">
        <authorList>
            <person name="de Groot N.N."/>
        </authorList>
    </citation>
    <scope>NUCLEOTIDE SEQUENCE [LARGE SCALE GENOMIC DNA]</scope>
    <source>
        <strain evidence="2 3">NLAE-zl-G419</strain>
    </source>
</reference>
<dbReference type="AlphaFoldDB" id="A0A1I2JUM6"/>
<dbReference type="RefSeq" id="WP_027638591.1">
    <property type="nucleotide sequence ID" value="NZ_BAAACD010000003.1"/>
</dbReference>
<keyword evidence="1" id="KW-0418">Kinase</keyword>
<organism evidence="2 3">
    <name type="scientific">Clostridium cadaveris</name>
    <dbReference type="NCBI Taxonomy" id="1529"/>
    <lineage>
        <taxon>Bacteria</taxon>
        <taxon>Bacillati</taxon>
        <taxon>Bacillota</taxon>
        <taxon>Clostridia</taxon>
        <taxon>Eubacteriales</taxon>
        <taxon>Clostridiaceae</taxon>
        <taxon>Clostridium</taxon>
    </lineage>
</organism>
<dbReference type="STRING" id="1529.SAMN04487885_10389"/>
<dbReference type="EMBL" id="QAMZ01000041">
    <property type="protein sequence ID" value="PWL53178.1"/>
    <property type="molecule type" value="Genomic_DNA"/>
</dbReference>
<dbReference type="EMBL" id="FOOE01000003">
    <property type="protein sequence ID" value="SFF57788.1"/>
    <property type="molecule type" value="Genomic_DNA"/>
</dbReference>
<dbReference type="Proteomes" id="UP000246114">
    <property type="component" value="Unassembled WGS sequence"/>
</dbReference>
<dbReference type="OrthoDB" id="1916806at2"/>
<dbReference type="eggNOG" id="COG0515">
    <property type="taxonomic scope" value="Bacteria"/>
</dbReference>
<reference evidence="1 4" key="2">
    <citation type="submission" date="2018-03" db="EMBL/GenBank/DDBJ databases">
        <title>The uncultured portion of the human microbiome is neutrally assembled.</title>
        <authorList>
            <person name="Jeraldo P."/>
            <person name="Boardman L."/>
            <person name="White B.A."/>
            <person name="Nelson H."/>
            <person name="Goldenfeld N."/>
            <person name="Chia N."/>
        </authorList>
    </citation>
    <scope>NUCLEOTIDE SEQUENCE [LARGE SCALE GENOMIC DNA]</scope>
    <source>
        <strain evidence="1">CIM:MAG 903</strain>
    </source>
</reference>
<name>A0A1I2JUM6_9CLOT</name>
<keyword evidence="3" id="KW-1185">Reference proteome</keyword>
<protein>
    <submittedName>
        <fullName evidence="1">Protein kinase</fullName>
    </submittedName>
</protein>
<sequence>MTRRNGYLIKWDKDIEKLLQSSEVLGIGNNGIVYMLPDNKVLKVFSESKVCHDEYYILNKASKKSKHFPKVYQYSDNYIVREFVGGHRLDKYLKNHPLNKELALNLILLIKEFKTLGFKKLDIRCKDLYVQDDMTLMVIDPKQNYKKKVPYPRHLMKGLHKKGYLEFFLSCVKEYDQNLYFLWSSRMHLYLNNNIK</sequence>
<proteinExistence type="predicted"/>
<dbReference type="InterPro" id="IPR011009">
    <property type="entry name" value="Kinase-like_dom_sf"/>
</dbReference>
<dbReference type="GeneID" id="90545337"/>
<evidence type="ECO:0000313" key="3">
    <source>
        <dbReference type="Proteomes" id="UP000182135"/>
    </source>
</evidence>
<keyword evidence="1" id="KW-0808">Transferase</keyword>
<evidence type="ECO:0000313" key="2">
    <source>
        <dbReference type="EMBL" id="SFF57788.1"/>
    </source>
</evidence>
<dbReference type="Proteomes" id="UP000182135">
    <property type="component" value="Unassembled WGS sequence"/>
</dbReference>
<accession>A0A1I2JUM6</accession>
<evidence type="ECO:0000313" key="4">
    <source>
        <dbReference type="Proteomes" id="UP000246114"/>
    </source>
</evidence>
<dbReference type="SUPFAM" id="SSF56112">
    <property type="entry name" value="Protein kinase-like (PK-like)"/>
    <property type="match status" value="1"/>
</dbReference>
<dbReference type="GO" id="GO:0016301">
    <property type="term" value="F:kinase activity"/>
    <property type="evidence" value="ECO:0007669"/>
    <property type="project" value="UniProtKB-KW"/>
</dbReference>